<feature type="non-terminal residue" evidence="5">
    <location>
        <position position="1113"/>
    </location>
</feature>
<evidence type="ECO:0000259" key="4">
    <source>
        <dbReference type="Pfam" id="PF25597"/>
    </source>
</evidence>
<feature type="region of interest" description="Disordered" evidence="2">
    <location>
        <begin position="1013"/>
        <end position="1063"/>
    </location>
</feature>
<keyword evidence="1" id="KW-0175">Coiled coil</keyword>
<dbReference type="Gene3D" id="3.30.420.10">
    <property type="entry name" value="Ribonuclease H-like superfamily/Ribonuclease H"/>
    <property type="match status" value="1"/>
</dbReference>
<feature type="region of interest" description="Disordered" evidence="2">
    <location>
        <begin position="1092"/>
        <end position="1113"/>
    </location>
</feature>
<feature type="compositionally biased region" description="Basic and acidic residues" evidence="2">
    <location>
        <begin position="53"/>
        <end position="77"/>
    </location>
</feature>
<proteinExistence type="predicted"/>
<dbReference type="AlphaFoldDB" id="A0A699H498"/>
<dbReference type="InterPro" id="IPR054722">
    <property type="entry name" value="PolX-like_BBD"/>
</dbReference>
<sequence>MRELEPGTFTSIFKFPTLIQLVEKKILEKYVEKLVEVEDESDGDGFADTVLLSDEHSGDKIEPESHKKKPKEIVIDDEKNDDDDKNDDAKDDKDDDDNDNDGDDQSLIRTQRTGTSLTKQERECKLYDVFDKFAYKNGESLREFYLRFSLLLNDMNIYNMKLEQFYVNTKFLNALPPEWSKFVTDVKLVRDLYTKNVDQLHAYLGQNEFHSNEVRLMHKQYATSVLQQSDFSQQDCGLIVSVFQKGDDSIDAINHMMWFLTAVVTSRYPPTNNQLRNSSNPRQQATINNGRVIRKRDEAWFKDKVLLVQAQANGQILHEEELEFLADPGIAEAQTTQYVITNNAAYQDDDLDAYDSNCDKINSTKIALMANLSHYGSDNLAEVHNTDYVTNNVLNQDVQAMPIFEQSNIMYHSETEIASDSNIIPYSQYMSESQYAAVQNSNFPTQQDALYLFMIEQLKTQVVNYTKIIQENKSVNETLTAELERYKDQVRILKEGNNDDKVSYSCAQSMKIDNLKQTLLEHLKEKESLIQTKTNAIVIRNSEETLMLEEESRSKMHQKQKDLTMSKKKVNTKLVDYAVLNQLLQDFETRFVPQVKLSAEQVFWSRNSMNSEEPNLFTRPTQVEVPKELPKVSMVNSSLKKLKYHLASFDMSAENSDLNASLQEKALVITALKDTLRKLKGKVVVDEAVTLHPINPELLRIDVAPLAPKLENNRIAHNDYLKRTQEETATLREIVKNERLLNPLNTSIDYACDKLMAVTPLNKTKKIRFTEPVTLSGNTPIKIASSSNVVSNKPMYLDSGCSKHMIGDRSQLTNFVNKFLGTVKFGNDHVSKIMGYGDYKIGNVTISRVYFVEGLGHNLFSVGKFCDSDLEVVISHKTSVARSSQQNGIVERRNRTLIEVARTIENLGKLQPNADIGIFIGYAPTNKAFRIYNRRTRQIVETIHVDFDELKAMASEQSISGPALHEMAPATINSRLVPKSTSSTPFVPPVDPTAHEVIAPIDEVVALELTESTSLPSSTTVDQDAPSPSKSQTTPETQPPVIPHDVEEDNHDIEGAHMGNDPLFGMSIPEVAFDQSSSTVSSHKIMHPDHQISQHNSKWTKDHPLDNIIGQLA</sequence>
<dbReference type="EMBL" id="BKCJ010104791">
    <property type="protein sequence ID" value="GEX37741.1"/>
    <property type="molecule type" value="Genomic_DNA"/>
</dbReference>
<feature type="domain" description="Retroviral polymerase SH3-like" evidence="4">
    <location>
        <begin position="906"/>
        <end position="955"/>
    </location>
</feature>
<evidence type="ECO:0000256" key="2">
    <source>
        <dbReference type="SAM" id="MobiDB-lite"/>
    </source>
</evidence>
<protein>
    <submittedName>
        <fullName evidence="5">Integrase, catalytic region, zinc finger, CCHC-type, peptidase aspartic, catalytic</fullName>
    </submittedName>
</protein>
<feature type="compositionally biased region" description="Acidic residues" evidence="2">
    <location>
        <begin position="93"/>
        <end position="104"/>
    </location>
</feature>
<accession>A0A699H498</accession>
<feature type="domain" description="Retrovirus-related Pol polyprotein from transposon TNT 1-94-like beta-barrel" evidence="3">
    <location>
        <begin position="796"/>
        <end position="867"/>
    </location>
</feature>
<dbReference type="InterPro" id="IPR057670">
    <property type="entry name" value="SH3_retrovirus"/>
</dbReference>
<reference evidence="5" key="1">
    <citation type="journal article" date="2019" name="Sci. Rep.">
        <title>Draft genome of Tanacetum cinerariifolium, the natural source of mosquito coil.</title>
        <authorList>
            <person name="Yamashiro T."/>
            <person name="Shiraishi A."/>
            <person name="Satake H."/>
            <person name="Nakayama K."/>
        </authorList>
    </citation>
    <scope>NUCLEOTIDE SEQUENCE</scope>
</reference>
<organism evidence="5">
    <name type="scientific">Tanacetum cinerariifolium</name>
    <name type="common">Dalmatian daisy</name>
    <name type="synonym">Chrysanthemum cinerariifolium</name>
    <dbReference type="NCBI Taxonomy" id="118510"/>
    <lineage>
        <taxon>Eukaryota</taxon>
        <taxon>Viridiplantae</taxon>
        <taxon>Streptophyta</taxon>
        <taxon>Embryophyta</taxon>
        <taxon>Tracheophyta</taxon>
        <taxon>Spermatophyta</taxon>
        <taxon>Magnoliopsida</taxon>
        <taxon>eudicotyledons</taxon>
        <taxon>Gunneridae</taxon>
        <taxon>Pentapetalae</taxon>
        <taxon>asterids</taxon>
        <taxon>campanulids</taxon>
        <taxon>Asterales</taxon>
        <taxon>Asteraceae</taxon>
        <taxon>Asteroideae</taxon>
        <taxon>Anthemideae</taxon>
        <taxon>Anthemidinae</taxon>
        <taxon>Tanacetum</taxon>
    </lineage>
</organism>
<dbReference type="GO" id="GO:0003676">
    <property type="term" value="F:nucleic acid binding"/>
    <property type="evidence" value="ECO:0007669"/>
    <property type="project" value="InterPro"/>
</dbReference>
<name>A0A699H498_TANCI</name>
<evidence type="ECO:0000313" key="5">
    <source>
        <dbReference type="EMBL" id="GEX37741.1"/>
    </source>
</evidence>
<dbReference type="InterPro" id="IPR036397">
    <property type="entry name" value="RNaseH_sf"/>
</dbReference>
<gene>
    <name evidence="5" type="ORF">Tci_309716</name>
</gene>
<feature type="compositionally biased region" description="Polar residues" evidence="2">
    <location>
        <begin position="1026"/>
        <end position="1036"/>
    </location>
</feature>
<evidence type="ECO:0000256" key="1">
    <source>
        <dbReference type="SAM" id="Coils"/>
    </source>
</evidence>
<feature type="region of interest" description="Disordered" evidence="2">
    <location>
        <begin position="38"/>
        <end position="115"/>
    </location>
</feature>
<comment type="caution">
    <text evidence="5">The sequence shown here is derived from an EMBL/GenBank/DDBJ whole genome shotgun (WGS) entry which is preliminary data.</text>
</comment>
<evidence type="ECO:0000259" key="3">
    <source>
        <dbReference type="Pfam" id="PF22936"/>
    </source>
</evidence>
<feature type="coiled-coil region" evidence="1">
    <location>
        <begin position="469"/>
        <end position="532"/>
    </location>
</feature>
<dbReference type="Pfam" id="PF25597">
    <property type="entry name" value="SH3_retrovirus"/>
    <property type="match status" value="1"/>
</dbReference>
<dbReference type="Pfam" id="PF22936">
    <property type="entry name" value="Pol_BBD"/>
    <property type="match status" value="1"/>
</dbReference>